<evidence type="ECO:0000256" key="3">
    <source>
        <dbReference type="ARBA" id="ARBA00022989"/>
    </source>
</evidence>
<dbReference type="AlphaFoldDB" id="A0A4Y2N0K9"/>
<keyword evidence="5 6" id="KW-0472">Membrane</keyword>
<dbReference type="GO" id="GO:0098794">
    <property type="term" value="C:postsynapse"/>
    <property type="evidence" value="ECO:0007669"/>
    <property type="project" value="TreeGrafter"/>
</dbReference>
<organism evidence="8 9">
    <name type="scientific">Araneus ventricosus</name>
    <name type="common">Orbweaver spider</name>
    <name type="synonym">Epeira ventricosa</name>
    <dbReference type="NCBI Taxonomy" id="182803"/>
    <lineage>
        <taxon>Eukaryota</taxon>
        <taxon>Metazoa</taxon>
        <taxon>Ecdysozoa</taxon>
        <taxon>Arthropoda</taxon>
        <taxon>Chelicerata</taxon>
        <taxon>Arachnida</taxon>
        <taxon>Araneae</taxon>
        <taxon>Araneomorphae</taxon>
        <taxon>Entelegynae</taxon>
        <taxon>Araneoidea</taxon>
        <taxon>Araneidae</taxon>
        <taxon>Araneus</taxon>
    </lineage>
</organism>
<dbReference type="Proteomes" id="UP000499080">
    <property type="component" value="Unassembled WGS sequence"/>
</dbReference>
<keyword evidence="4" id="KW-0406">Ion transport</keyword>
<dbReference type="GO" id="GO:0042383">
    <property type="term" value="C:sarcolemma"/>
    <property type="evidence" value="ECO:0007669"/>
    <property type="project" value="TreeGrafter"/>
</dbReference>
<keyword evidence="2 6" id="KW-0812">Transmembrane</keyword>
<dbReference type="EMBL" id="BGPR01008312">
    <property type="protein sequence ID" value="GBN32931.1"/>
    <property type="molecule type" value="Genomic_DNA"/>
</dbReference>
<keyword evidence="4" id="KW-0813">Transport</keyword>
<dbReference type="GO" id="GO:0098703">
    <property type="term" value="P:calcium ion import across plasma membrane"/>
    <property type="evidence" value="ECO:0007669"/>
    <property type="project" value="TreeGrafter"/>
</dbReference>
<name>A0A4Y2N0K9_ARAVE</name>
<feature type="domain" description="Sodium/calcium exchanger membrane region" evidence="7">
    <location>
        <begin position="41"/>
        <end position="118"/>
    </location>
</feature>
<proteinExistence type="predicted"/>
<dbReference type="InterPro" id="IPR004837">
    <property type="entry name" value="NaCa_Exmemb"/>
</dbReference>
<evidence type="ECO:0000256" key="2">
    <source>
        <dbReference type="ARBA" id="ARBA00022692"/>
    </source>
</evidence>
<evidence type="ECO:0000256" key="1">
    <source>
        <dbReference type="ARBA" id="ARBA00004141"/>
    </source>
</evidence>
<dbReference type="InterPro" id="IPR051171">
    <property type="entry name" value="CaCA"/>
</dbReference>
<keyword evidence="3 6" id="KW-1133">Transmembrane helix</keyword>
<feature type="transmembrane region" description="Helical" evidence="6">
    <location>
        <begin position="38"/>
        <end position="63"/>
    </location>
</feature>
<dbReference type="PANTHER" id="PTHR11878:SF76">
    <property type="entry name" value="CALX-BETA DOMAIN-CONTAINING PROTEIN"/>
    <property type="match status" value="1"/>
</dbReference>
<evidence type="ECO:0000256" key="5">
    <source>
        <dbReference type="ARBA" id="ARBA00023136"/>
    </source>
</evidence>
<protein>
    <submittedName>
        <fullName evidence="8">Sodium/calcium exchanger 2</fullName>
    </submittedName>
</protein>
<dbReference type="PANTHER" id="PTHR11878">
    <property type="entry name" value="SODIUM/CALCIUM EXCHANGER"/>
    <property type="match status" value="1"/>
</dbReference>
<evidence type="ECO:0000259" key="7">
    <source>
        <dbReference type="Pfam" id="PF01699"/>
    </source>
</evidence>
<comment type="subcellular location">
    <subcellularLocation>
        <location evidence="1">Membrane</location>
        <topology evidence="1">Multi-pass membrane protein</topology>
    </subcellularLocation>
</comment>
<evidence type="ECO:0000313" key="9">
    <source>
        <dbReference type="Proteomes" id="UP000499080"/>
    </source>
</evidence>
<evidence type="ECO:0000313" key="8">
    <source>
        <dbReference type="EMBL" id="GBN32931.1"/>
    </source>
</evidence>
<accession>A0A4Y2N0K9</accession>
<evidence type="ECO:0000256" key="4">
    <source>
        <dbReference type="ARBA" id="ARBA00023065"/>
    </source>
</evidence>
<gene>
    <name evidence="8" type="primary">Slc8a2_1</name>
    <name evidence="8" type="ORF">AVEN_26927_1</name>
</gene>
<reference evidence="8 9" key="1">
    <citation type="journal article" date="2019" name="Sci. Rep.">
        <title>Orb-weaving spider Araneus ventricosus genome elucidates the spidroin gene catalogue.</title>
        <authorList>
            <person name="Kono N."/>
            <person name="Nakamura H."/>
            <person name="Ohtoshi R."/>
            <person name="Moran D.A.P."/>
            <person name="Shinohara A."/>
            <person name="Yoshida Y."/>
            <person name="Fujiwara M."/>
            <person name="Mori M."/>
            <person name="Tomita M."/>
            <person name="Arakawa K."/>
        </authorList>
    </citation>
    <scope>NUCLEOTIDE SEQUENCE [LARGE SCALE GENOMIC DNA]</scope>
</reference>
<sequence length="121" mass="13467">MAANSSFNATLDFYDRCLEPGLLLPFVDESRWNMGVRAFLYLLALLYCFLGVAIIADIFMCSIEKITSKTRKIMLSTSNELEPEVIEVKVWNDTVANLTLMALGSSAPEILLSIIEIVGNK</sequence>
<evidence type="ECO:0000256" key="6">
    <source>
        <dbReference type="SAM" id="Phobius"/>
    </source>
</evidence>
<dbReference type="GO" id="GO:0005432">
    <property type="term" value="F:calcium:sodium antiporter activity"/>
    <property type="evidence" value="ECO:0007669"/>
    <property type="project" value="TreeGrafter"/>
</dbReference>
<dbReference type="Pfam" id="PF01699">
    <property type="entry name" value="Na_Ca_ex"/>
    <property type="match status" value="1"/>
</dbReference>
<dbReference type="OrthoDB" id="418484at2759"/>
<comment type="caution">
    <text evidence="8">The sequence shown here is derived from an EMBL/GenBank/DDBJ whole genome shotgun (WGS) entry which is preliminary data.</text>
</comment>
<keyword evidence="9" id="KW-1185">Reference proteome</keyword>
<dbReference type="GO" id="GO:0030424">
    <property type="term" value="C:axon"/>
    <property type="evidence" value="ECO:0007669"/>
    <property type="project" value="TreeGrafter"/>
</dbReference>